<protein>
    <recommendedName>
        <fullName evidence="4">Lipoprotein</fullName>
    </recommendedName>
</protein>
<comment type="caution">
    <text evidence="2">The sequence shown here is derived from an EMBL/GenBank/DDBJ whole genome shotgun (WGS) entry which is preliminary data.</text>
</comment>
<dbReference type="Proteomes" id="UP000766336">
    <property type="component" value="Unassembled WGS sequence"/>
</dbReference>
<sequence>MRIVTSLVLAAALAACAPMPPPGPGLEPGLPLAWKDFTGTGRNDAQLAQARDGCVTEANQWANDRAQRTITPAAEMSGYAPAMMSAIDAGRHNLILRCMRTAGWEPA</sequence>
<reference evidence="2 3" key="1">
    <citation type="submission" date="2021-05" db="EMBL/GenBank/DDBJ databases">
        <title>Roseococcus sp. XZZS9, whole genome shotgun sequencing project.</title>
        <authorList>
            <person name="Zhao G."/>
            <person name="Shen L."/>
        </authorList>
    </citation>
    <scope>NUCLEOTIDE SEQUENCE [LARGE SCALE GENOMIC DNA]</scope>
    <source>
        <strain evidence="2 3">XZZS9</strain>
    </source>
</reference>
<organism evidence="2 3">
    <name type="scientific">Roseococcus pinisoli</name>
    <dbReference type="NCBI Taxonomy" id="2835040"/>
    <lineage>
        <taxon>Bacteria</taxon>
        <taxon>Pseudomonadati</taxon>
        <taxon>Pseudomonadota</taxon>
        <taxon>Alphaproteobacteria</taxon>
        <taxon>Acetobacterales</taxon>
        <taxon>Roseomonadaceae</taxon>
        <taxon>Roseococcus</taxon>
    </lineage>
</organism>
<keyword evidence="1" id="KW-0732">Signal</keyword>
<proteinExistence type="predicted"/>
<evidence type="ECO:0008006" key="4">
    <source>
        <dbReference type="Google" id="ProtNLM"/>
    </source>
</evidence>
<dbReference type="PROSITE" id="PS51257">
    <property type="entry name" value="PROKAR_LIPOPROTEIN"/>
    <property type="match status" value="1"/>
</dbReference>
<keyword evidence="3" id="KW-1185">Reference proteome</keyword>
<feature type="chain" id="PRO_5045403339" description="Lipoprotein" evidence="1">
    <location>
        <begin position="18"/>
        <end position="107"/>
    </location>
</feature>
<dbReference type="EMBL" id="JAHCDA010000001">
    <property type="protein sequence ID" value="MBS7810324.1"/>
    <property type="molecule type" value="Genomic_DNA"/>
</dbReference>
<evidence type="ECO:0000313" key="2">
    <source>
        <dbReference type="EMBL" id="MBS7810324.1"/>
    </source>
</evidence>
<accession>A0ABS5Q9X2</accession>
<gene>
    <name evidence="2" type="ORF">KHU32_05200</name>
</gene>
<evidence type="ECO:0000313" key="3">
    <source>
        <dbReference type="Proteomes" id="UP000766336"/>
    </source>
</evidence>
<name>A0ABS5Q9X2_9PROT</name>
<feature type="signal peptide" evidence="1">
    <location>
        <begin position="1"/>
        <end position="17"/>
    </location>
</feature>
<evidence type="ECO:0000256" key="1">
    <source>
        <dbReference type="SAM" id="SignalP"/>
    </source>
</evidence>
<dbReference type="RefSeq" id="WP_213668950.1">
    <property type="nucleotide sequence ID" value="NZ_JAHCDA010000001.1"/>
</dbReference>